<dbReference type="RefSeq" id="WP_112112867.1">
    <property type="nucleotide sequence ID" value="NZ_QLSZ01000004.1"/>
</dbReference>
<feature type="transmembrane region" description="Helical" evidence="1">
    <location>
        <begin position="57"/>
        <end position="78"/>
    </location>
</feature>
<accession>A0A328YFT0</accession>
<keyword evidence="1" id="KW-0812">Transmembrane</keyword>
<protein>
    <submittedName>
        <fullName evidence="2">Uncharacterized protein</fullName>
    </submittedName>
</protein>
<dbReference type="Proteomes" id="UP000248840">
    <property type="component" value="Unassembled WGS sequence"/>
</dbReference>
<dbReference type="OrthoDB" id="1449018at2"/>
<gene>
    <name evidence="2" type="ORF">CLV55_104138</name>
</gene>
<dbReference type="Pfam" id="PF19852">
    <property type="entry name" value="DUF6327"/>
    <property type="match status" value="1"/>
</dbReference>
<reference evidence="2 3" key="1">
    <citation type="submission" date="2018-06" db="EMBL/GenBank/DDBJ databases">
        <title>Genomic Encyclopedia of Archaeal and Bacterial Type Strains, Phase II (KMG-II): from individual species to whole genera.</title>
        <authorList>
            <person name="Goeker M."/>
        </authorList>
    </citation>
    <scope>NUCLEOTIDE SEQUENCE [LARGE SCALE GENOMIC DNA]</scope>
    <source>
        <strain evidence="2 3">DSM 25663</strain>
    </source>
</reference>
<keyword evidence="1" id="KW-1133">Transmembrane helix</keyword>
<keyword evidence="3" id="KW-1185">Reference proteome</keyword>
<keyword evidence="1" id="KW-0472">Membrane</keyword>
<dbReference type="EMBL" id="QLSZ01000004">
    <property type="protein sequence ID" value="RAR72878.1"/>
    <property type="molecule type" value="Genomic_DNA"/>
</dbReference>
<name>A0A328YFT0_9FLAO</name>
<organism evidence="2 3">
    <name type="scientific">Flavobacterium aciduliphilum</name>
    <dbReference type="NCBI Taxonomy" id="1101402"/>
    <lineage>
        <taxon>Bacteria</taxon>
        <taxon>Pseudomonadati</taxon>
        <taxon>Bacteroidota</taxon>
        <taxon>Flavobacteriia</taxon>
        <taxon>Flavobacteriales</taxon>
        <taxon>Flavobacteriaceae</taxon>
        <taxon>Flavobacterium</taxon>
    </lineage>
</organism>
<evidence type="ECO:0000313" key="3">
    <source>
        <dbReference type="Proteomes" id="UP000248840"/>
    </source>
</evidence>
<dbReference type="AlphaFoldDB" id="A0A328YFT0"/>
<evidence type="ECO:0000256" key="1">
    <source>
        <dbReference type="SAM" id="Phobius"/>
    </source>
</evidence>
<dbReference type="InterPro" id="IPR046290">
    <property type="entry name" value="DUF6327"/>
</dbReference>
<sequence length="84" mass="9987">MEPKKYSSYAQIDRDLEILKLERDIHYRKTLLSIDKTKESIIPTNTVSFIEKVYKNVFSGTYGTILKIIIPYVINWYINRKRGD</sequence>
<evidence type="ECO:0000313" key="2">
    <source>
        <dbReference type="EMBL" id="RAR72878.1"/>
    </source>
</evidence>
<comment type="caution">
    <text evidence="2">The sequence shown here is derived from an EMBL/GenBank/DDBJ whole genome shotgun (WGS) entry which is preliminary data.</text>
</comment>
<proteinExistence type="predicted"/>